<evidence type="ECO:0000256" key="8">
    <source>
        <dbReference type="SAM" id="MobiDB-lite"/>
    </source>
</evidence>
<dbReference type="AlphaFoldDB" id="A0A1I2V5K1"/>
<dbReference type="GO" id="GO:0005886">
    <property type="term" value="C:plasma membrane"/>
    <property type="evidence" value="ECO:0007669"/>
    <property type="project" value="UniProtKB-SubCell"/>
</dbReference>
<dbReference type="PROSITE" id="PS00216">
    <property type="entry name" value="SUGAR_TRANSPORT_1"/>
    <property type="match status" value="1"/>
</dbReference>
<reference evidence="11 12" key="1">
    <citation type="submission" date="2016-10" db="EMBL/GenBank/DDBJ databases">
        <authorList>
            <person name="de Groot N.N."/>
        </authorList>
    </citation>
    <scope>NUCLEOTIDE SEQUENCE [LARGE SCALE GENOMIC DNA]</scope>
    <source>
        <strain>J11</strain>
        <strain evidence="12">PG 39</strain>
    </source>
</reference>
<dbReference type="PANTHER" id="PTHR43528">
    <property type="entry name" value="ALPHA-KETOGLUTARATE PERMEASE"/>
    <property type="match status" value="1"/>
</dbReference>
<feature type="transmembrane region" description="Helical" evidence="9">
    <location>
        <begin position="359"/>
        <end position="382"/>
    </location>
</feature>
<keyword evidence="2" id="KW-0813">Transport</keyword>
<dbReference type="PANTHER" id="PTHR43528:SF1">
    <property type="entry name" value="ALPHA-KETOGLUTARATE PERMEASE"/>
    <property type="match status" value="1"/>
</dbReference>
<feature type="transmembrane region" description="Helical" evidence="9">
    <location>
        <begin position="333"/>
        <end position="353"/>
    </location>
</feature>
<dbReference type="STRING" id="185761.SAMN05660282_02138"/>
<evidence type="ECO:0000256" key="4">
    <source>
        <dbReference type="ARBA" id="ARBA00022692"/>
    </source>
</evidence>
<dbReference type="RefSeq" id="WP_092287182.1">
    <property type="nucleotide sequence ID" value="NZ_FOPJ01000018.1"/>
</dbReference>
<dbReference type="InterPro" id="IPR020846">
    <property type="entry name" value="MFS_dom"/>
</dbReference>
<dbReference type="PROSITE" id="PS00217">
    <property type="entry name" value="SUGAR_TRANSPORT_2"/>
    <property type="match status" value="1"/>
</dbReference>
<dbReference type="EMBL" id="FOPJ01000018">
    <property type="protein sequence ID" value="SFG84512.1"/>
    <property type="molecule type" value="Genomic_DNA"/>
</dbReference>
<protein>
    <submittedName>
        <fullName evidence="11">MFS transporter, MHS family, alpha-ketoglutarate permease</fullName>
    </submittedName>
</protein>
<dbReference type="Proteomes" id="UP000199065">
    <property type="component" value="Unassembled WGS sequence"/>
</dbReference>
<feature type="transmembrane region" description="Helical" evidence="9">
    <location>
        <begin position="394"/>
        <end position="415"/>
    </location>
</feature>
<feature type="transmembrane region" description="Helical" evidence="9">
    <location>
        <begin position="267"/>
        <end position="285"/>
    </location>
</feature>
<evidence type="ECO:0000256" key="2">
    <source>
        <dbReference type="ARBA" id="ARBA00022448"/>
    </source>
</evidence>
<dbReference type="SUPFAM" id="SSF103473">
    <property type="entry name" value="MFS general substrate transporter"/>
    <property type="match status" value="1"/>
</dbReference>
<feature type="domain" description="Major facilitator superfamily (MFS) profile" evidence="10">
    <location>
        <begin position="39"/>
        <end position="450"/>
    </location>
</feature>
<keyword evidence="12" id="KW-1185">Reference proteome</keyword>
<sequence>MASNPAVRTSEQTKQDQHTQPAGAGLVETPKSLGRAVANTIKGALGNLVEWYDVYVYTVFLKYFEGHFLSPEDKNATVVIWAVFAVTFVMRPVGSWFFGRYADRRGRRPALTLSVCIMASCSFIIGILPGREVIGGWAILALMACRLVQGFATGGEYGTSATYMSEAAVRGRRGFFSSFQCTTLVAGHVLAQSVLLIFSLTMSQEALHAWGWRVAFIIGGLLAIGVLILRRTMDESLSEEHLQATRSGEDTTAGTLGELLKHYWRPFVLVFFLTTGGTVCFYTFSVNAPSIVKATFADSPVTATVLNLVGLSFLMLIQPLGGLISDRVGRKPLYLFFGFGALAYTWVLVLVLPTVHTPILSLLIVMVGYVILTGYTSINAVVKADQFPPQVRAIGLGTGYALANSMFGGTAPMIYNLSKQHADTLWFVVYVMVIVSTTVIAALFFLKENGRLDQS</sequence>
<dbReference type="InterPro" id="IPR005829">
    <property type="entry name" value="Sugar_transporter_CS"/>
</dbReference>
<evidence type="ECO:0000313" key="12">
    <source>
        <dbReference type="Proteomes" id="UP000199065"/>
    </source>
</evidence>
<feature type="transmembrane region" description="Helical" evidence="9">
    <location>
        <begin position="110"/>
        <end position="128"/>
    </location>
</feature>
<evidence type="ECO:0000256" key="1">
    <source>
        <dbReference type="ARBA" id="ARBA00004651"/>
    </source>
</evidence>
<comment type="subcellular location">
    <subcellularLocation>
        <location evidence="1">Cell membrane</location>
        <topology evidence="1">Multi-pass membrane protein</topology>
    </subcellularLocation>
</comment>
<dbReference type="GO" id="GO:0015293">
    <property type="term" value="F:symporter activity"/>
    <property type="evidence" value="ECO:0007669"/>
    <property type="project" value="UniProtKB-KW"/>
</dbReference>
<gene>
    <name evidence="11" type="ORF">SAMN05660282_02138</name>
</gene>
<feature type="transmembrane region" description="Helical" evidence="9">
    <location>
        <begin position="427"/>
        <end position="446"/>
    </location>
</feature>
<keyword evidence="3" id="KW-1003">Cell membrane</keyword>
<feature type="transmembrane region" description="Helical" evidence="9">
    <location>
        <begin position="210"/>
        <end position="229"/>
    </location>
</feature>
<dbReference type="OrthoDB" id="8953821at2"/>
<accession>A0A1I2V5K1</accession>
<dbReference type="InterPro" id="IPR051084">
    <property type="entry name" value="H+-coupled_symporters"/>
</dbReference>
<feature type="transmembrane region" description="Helical" evidence="9">
    <location>
        <begin position="134"/>
        <end position="154"/>
    </location>
</feature>
<keyword evidence="6 9" id="KW-1133">Transmembrane helix</keyword>
<feature type="transmembrane region" description="Helical" evidence="9">
    <location>
        <begin position="78"/>
        <end position="98"/>
    </location>
</feature>
<keyword evidence="4 9" id="KW-0812">Transmembrane</keyword>
<evidence type="ECO:0000256" key="5">
    <source>
        <dbReference type="ARBA" id="ARBA00022847"/>
    </source>
</evidence>
<evidence type="ECO:0000256" key="3">
    <source>
        <dbReference type="ARBA" id="ARBA00022475"/>
    </source>
</evidence>
<evidence type="ECO:0000256" key="7">
    <source>
        <dbReference type="ARBA" id="ARBA00023136"/>
    </source>
</evidence>
<proteinExistence type="predicted"/>
<feature type="transmembrane region" description="Helical" evidence="9">
    <location>
        <begin position="175"/>
        <end position="198"/>
    </location>
</feature>
<feature type="region of interest" description="Disordered" evidence="8">
    <location>
        <begin position="1"/>
        <end position="27"/>
    </location>
</feature>
<dbReference type="Gene3D" id="1.20.1250.20">
    <property type="entry name" value="MFS general substrate transporter like domains"/>
    <property type="match status" value="2"/>
</dbReference>
<name>A0A1I2V5K1_9CORY</name>
<dbReference type="InterPro" id="IPR005828">
    <property type="entry name" value="MFS_sugar_transport-like"/>
</dbReference>
<evidence type="ECO:0000256" key="9">
    <source>
        <dbReference type="SAM" id="Phobius"/>
    </source>
</evidence>
<feature type="compositionally biased region" description="Polar residues" evidence="8">
    <location>
        <begin position="1"/>
        <end position="10"/>
    </location>
</feature>
<evidence type="ECO:0000259" key="10">
    <source>
        <dbReference type="PROSITE" id="PS50850"/>
    </source>
</evidence>
<evidence type="ECO:0000313" key="11">
    <source>
        <dbReference type="EMBL" id="SFG84512.1"/>
    </source>
</evidence>
<dbReference type="Pfam" id="PF00083">
    <property type="entry name" value="Sugar_tr"/>
    <property type="match status" value="2"/>
</dbReference>
<keyword evidence="7 9" id="KW-0472">Membrane</keyword>
<keyword evidence="5" id="KW-0769">Symport</keyword>
<feature type="transmembrane region" description="Helical" evidence="9">
    <location>
        <begin position="305"/>
        <end position="324"/>
    </location>
</feature>
<evidence type="ECO:0000256" key="6">
    <source>
        <dbReference type="ARBA" id="ARBA00022989"/>
    </source>
</evidence>
<organism evidence="11 12">
    <name type="scientific">Corynebacterium spheniscorum</name>
    <dbReference type="NCBI Taxonomy" id="185761"/>
    <lineage>
        <taxon>Bacteria</taxon>
        <taxon>Bacillati</taxon>
        <taxon>Actinomycetota</taxon>
        <taxon>Actinomycetes</taxon>
        <taxon>Mycobacteriales</taxon>
        <taxon>Corynebacteriaceae</taxon>
        <taxon>Corynebacterium</taxon>
    </lineage>
</organism>
<dbReference type="InterPro" id="IPR036259">
    <property type="entry name" value="MFS_trans_sf"/>
</dbReference>
<dbReference type="PROSITE" id="PS50850">
    <property type="entry name" value="MFS"/>
    <property type="match status" value="1"/>
</dbReference>